<dbReference type="InterPro" id="IPR010334">
    <property type="entry name" value="Dcp1"/>
</dbReference>
<dbReference type="GO" id="GO:0031087">
    <property type="term" value="P:deadenylation-independent decapping of nuclear-transcribed mRNA"/>
    <property type="evidence" value="ECO:0007669"/>
    <property type="project" value="TreeGrafter"/>
</dbReference>
<dbReference type="GO" id="GO:0000184">
    <property type="term" value="P:nuclear-transcribed mRNA catabolic process, nonsense-mediated decay"/>
    <property type="evidence" value="ECO:0007669"/>
    <property type="project" value="UniProtKB-KW"/>
</dbReference>
<dbReference type="InterPro" id="IPR011993">
    <property type="entry name" value="PH-like_dom_sf"/>
</dbReference>
<evidence type="ECO:0000313" key="8">
    <source>
        <dbReference type="EMBL" id="GBP71685.1"/>
    </source>
</evidence>
<comment type="similarity">
    <text evidence="2">Belongs to the DCP1 family.</text>
</comment>
<comment type="caution">
    <text evidence="8">The sequence shown here is derived from an EMBL/GenBank/DDBJ whole genome shotgun (WGS) entry which is preliminary data.</text>
</comment>
<dbReference type="EMBL" id="BGZK01001117">
    <property type="protein sequence ID" value="GBP71685.1"/>
    <property type="molecule type" value="Genomic_DNA"/>
</dbReference>
<dbReference type="PANTHER" id="PTHR16290">
    <property type="entry name" value="TRANSCRIPTION FACTOR SMIF DECAPPING ENZYME DCP1"/>
    <property type="match status" value="1"/>
</dbReference>
<keyword evidence="3" id="KW-0963">Cytoplasm</keyword>
<proteinExistence type="inferred from homology"/>
<keyword evidence="4" id="KW-0507">mRNA processing</keyword>
<dbReference type="OrthoDB" id="440673at2759"/>
<evidence type="ECO:0000256" key="3">
    <source>
        <dbReference type="ARBA" id="ARBA00022490"/>
    </source>
</evidence>
<dbReference type="Gene3D" id="2.30.29.30">
    <property type="entry name" value="Pleckstrin-homology domain (PH domain)/Phosphotyrosine-binding domain (PTB)"/>
    <property type="match status" value="1"/>
</dbReference>
<dbReference type="PANTHER" id="PTHR16290:SF0">
    <property type="entry name" value="DECAPPING PROTEIN 1, ISOFORM A"/>
    <property type="match status" value="1"/>
</dbReference>
<reference evidence="8 9" key="1">
    <citation type="journal article" date="2019" name="Commun. Biol.">
        <title>The bagworm genome reveals a unique fibroin gene that provides high tensile strength.</title>
        <authorList>
            <person name="Kono N."/>
            <person name="Nakamura H."/>
            <person name="Ohtoshi R."/>
            <person name="Tomita M."/>
            <person name="Numata K."/>
            <person name="Arakawa K."/>
        </authorList>
    </citation>
    <scope>NUCLEOTIDE SEQUENCE [LARGE SCALE GENOMIC DNA]</scope>
</reference>
<dbReference type="STRING" id="151549.A0A4C1YB42"/>
<sequence length="434" mass="47971">MADTGLRMNFAALKRADPYARDIVDSATHVALYTFEENEWEKTNIEGALFVYSRNGEPYHSLVIMNRLNTNNLIEPVSRGLELQLKEPFLLYRNSKCRIYGIWFYDKDECIRVATKLNSLVKESMKQPVPGDNLAQTSGYNAATSSGPIDIFSMLSKAQDDYNSNKGIVTNKSIDLQIGRAPDMTSQSVMDFFAKAGSGAAQMPAVTALPSPGIFGPRPADARDAPLLLQRLMSNPAHTVEHIEKQQRSVTPQELQSTNGNIILESTMRQNSGFAMKSTPIDKHNQSNSQHRTSSVKKCHPALGDTSETNGLLNLESDMSFMHISSPKPGSPLASYLNQSDGNHMVSVFNNSTFEDRVVCPTLSNHVDTPQKPALMPPTMFTSSAGGEQPPPEPLTRNQLLQAFNYLLKNDAEFVNKLHEAYVKSFSEKAFSVS</sequence>
<feature type="region of interest" description="Disordered" evidence="6">
    <location>
        <begin position="282"/>
        <end position="304"/>
    </location>
</feature>
<dbReference type="Proteomes" id="UP000299102">
    <property type="component" value="Unassembled WGS sequence"/>
</dbReference>
<dbReference type="GO" id="GO:0006397">
    <property type="term" value="P:mRNA processing"/>
    <property type="evidence" value="ECO:0007669"/>
    <property type="project" value="UniProtKB-KW"/>
</dbReference>
<protein>
    <submittedName>
        <fullName evidence="8">mRNA-decapping enzyme 1A</fullName>
    </submittedName>
</protein>
<dbReference type="CDD" id="cd09804">
    <property type="entry name" value="Dcp1"/>
    <property type="match status" value="1"/>
</dbReference>
<dbReference type="AlphaFoldDB" id="A0A4C1YB42"/>
<evidence type="ECO:0000313" key="9">
    <source>
        <dbReference type="Proteomes" id="UP000299102"/>
    </source>
</evidence>
<dbReference type="Pfam" id="PF06058">
    <property type="entry name" value="DCP1"/>
    <property type="match status" value="1"/>
</dbReference>
<evidence type="ECO:0000256" key="1">
    <source>
        <dbReference type="ARBA" id="ARBA00004496"/>
    </source>
</evidence>
<evidence type="ECO:0000256" key="2">
    <source>
        <dbReference type="ARBA" id="ARBA00008778"/>
    </source>
</evidence>
<evidence type="ECO:0000256" key="5">
    <source>
        <dbReference type="ARBA" id="ARBA00023161"/>
    </source>
</evidence>
<feature type="domain" description="mRNA-decapping enzyme C-terminal" evidence="7">
    <location>
        <begin position="393"/>
        <end position="430"/>
    </location>
</feature>
<evidence type="ECO:0000259" key="7">
    <source>
        <dbReference type="Pfam" id="PF16741"/>
    </source>
</evidence>
<dbReference type="Pfam" id="PF16741">
    <property type="entry name" value="mRNA_decap_C"/>
    <property type="match status" value="1"/>
</dbReference>
<gene>
    <name evidence="8" type="primary">DCP1A</name>
    <name evidence="8" type="ORF">EVAR_8291_1</name>
</gene>
<dbReference type="GO" id="GO:0000932">
    <property type="term" value="C:P-body"/>
    <property type="evidence" value="ECO:0007669"/>
    <property type="project" value="TreeGrafter"/>
</dbReference>
<evidence type="ECO:0000256" key="4">
    <source>
        <dbReference type="ARBA" id="ARBA00022664"/>
    </source>
</evidence>
<name>A0A4C1YB42_EUMVA</name>
<dbReference type="GO" id="GO:0003729">
    <property type="term" value="F:mRNA binding"/>
    <property type="evidence" value="ECO:0007669"/>
    <property type="project" value="TreeGrafter"/>
</dbReference>
<comment type="subcellular location">
    <subcellularLocation>
        <location evidence="1">Cytoplasm</location>
    </subcellularLocation>
</comment>
<accession>A0A4C1YB42</accession>
<evidence type="ECO:0000256" key="6">
    <source>
        <dbReference type="SAM" id="MobiDB-lite"/>
    </source>
</evidence>
<keyword evidence="5" id="KW-0866">Nonsense-mediated mRNA decay</keyword>
<dbReference type="GO" id="GO:0008047">
    <property type="term" value="F:enzyme activator activity"/>
    <property type="evidence" value="ECO:0007669"/>
    <property type="project" value="InterPro"/>
</dbReference>
<organism evidence="8 9">
    <name type="scientific">Eumeta variegata</name>
    <name type="common">Bagworm moth</name>
    <name type="synonym">Eumeta japonica</name>
    <dbReference type="NCBI Taxonomy" id="151549"/>
    <lineage>
        <taxon>Eukaryota</taxon>
        <taxon>Metazoa</taxon>
        <taxon>Ecdysozoa</taxon>
        <taxon>Arthropoda</taxon>
        <taxon>Hexapoda</taxon>
        <taxon>Insecta</taxon>
        <taxon>Pterygota</taxon>
        <taxon>Neoptera</taxon>
        <taxon>Endopterygota</taxon>
        <taxon>Lepidoptera</taxon>
        <taxon>Glossata</taxon>
        <taxon>Ditrysia</taxon>
        <taxon>Tineoidea</taxon>
        <taxon>Psychidae</taxon>
        <taxon>Oiketicinae</taxon>
        <taxon>Eumeta</taxon>
    </lineage>
</organism>
<dbReference type="InterPro" id="IPR031953">
    <property type="entry name" value="mRNA_decap_C"/>
</dbReference>
<dbReference type="GO" id="GO:0000290">
    <property type="term" value="P:deadenylation-dependent decapping of nuclear-transcribed mRNA"/>
    <property type="evidence" value="ECO:0007669"/>
    <property type="project" value="InterPro"/>
</dbReference>
<dbReference type="Gene3D" id="6.10.140.2030">
    <property type="match status" value="1"/>
</dbReference>
<keyword evidence="9" id="KW-1185">Reference proteome</keyword>
<dbReference type="SUPFAM" id="SSF50729">
    <property type="entry name" value="PH domain-like"/>
    <property type="match status" value="1"/>
</dbReference>